<name>A0A9P9EKR0_9PLEO</name>
<keyword evidence="2" id="KW-1185">Reference proteome</keyword>
<comment type="caution">
    <text evidence="1">The sequence shown here is derived from an EMBL/GenBank/DDBJ whole genome shotgun (WGS) entry which is preliminary data.</text>
</comment>
<evidence type="ECO:0008006" key="3">
    <source>
        <dbReference type="Google" id="ProtNLM"/>
    </source>
</evidence>
<protein>
    <recommendedName>
        <fullName evidence="3">SnoaL-like domain-containing protein</fullName>
    </recommendedName>
</protein>
<evidence type="ECO:0000313" key="2">
    <source>
        <dbReference type="Proteomes" id="UP000700596"/>
    </source>
</evidence>
<dbReference type="Proteomes" id="UP000700596">
    <property type="component" value="Unassembled WGS sequence"/>
</dbReference>
<evidence type="ECO:0000313" key="1">
    <source>
        <dbReference type="EMBL" id="KAH7138897.1"/>
    </source>
</evidence>
<reference evidence="1" key="1">
    <citation type="journal article" date="2021" name="Nat. Commun.">
        <title>Genetic determinants of endophytism in the Arabidopsis root mycobiome.</title>
        <authorList>
            <person name="Mesny F."/>
            <person name="Miyauchi S."/>
            <person name="Thiergart T."/>
            <person name="Pickel B."/>
            <person name="Atanasova L."/>
            <person name="Karlsson M."/>
            <person name="Huettel B."/>
            <person name="Barry K.W."/>
            <person name="Haridas S."/>
            <person name="Chen C."/>
            <person name="Bauer D."/>
            <person name="Andreopoulos W."/>
            <person name="Pangilinan J."/>
            <person name="LaButti K."/>
            <person name="Riley R."/>
            <person name="Lipzen A."/>
            <person name="Clum A."/>
            <person name="Drula E."/>
            <person name="Henrissat B."/>
            <person name="Kohler A."/>
            <person name="Grigoriev I.V."/>
            <person name="Martin F.M."/>
            <person name="Hacquard S."/>
        </authorList>
    </citation>
    <scope>NUCLEOTIDE SEQUENCE</scope>
    <source>
        <strain evidence="1">MPI-CAGE-CH-0243</strain>
    </source>
</reference>
<dbReference type="AlphaFoldDB" id="A0A9P9EKR0"/>
<accession>A0A9P9EKR0</accession>
<organism evidence="1 2">
    <name type="scientific">Dendryphion nanum</name>
    <dbReference type="NCBI Taxonomy" id="256645"/>
    <lineage>
        <taxon>Eukaryota</taxon>
        <taxon>Fungi</taxon>
        <taxon>Dikarya</taxon>
        <taxon>Ascomycota</taxon>
        <taxon>Pezizomycotina</taxon>
        <taxon>Dothideomycetes</taxon>
        <taxon>Pleosporomycetidae</taxon>
        <taxon>Pleosporales</taxon>
        <taxon>Torulaceae</taxon>
        <taxon>Dendryphion</taxon>
    </lineage>
</organism>
<dbReference type="InterPro" id="IPR032710">
    <property type="entry name" value="NTF2-like_dom_sf"/>
</dbReference>
<dbReference type="Gene3D" id="3.10.450.50">
    <property type="match status" value="1"/>
</dbReference>
<dbReference type="EMBL" id="JAGMWT010000001">
    <property type="protein sequence ID" value="KAH7138897.1"/>
    <property type="molecule type" value="Genomic_DNA"/>
</dbReference>
<dbReference type="SUPFAM" id="SSF54427">
    <property type="entry name" value="NTF2-like"/>
    <property type="match status" value="1"/>
</dbReference>
<sequence>MASKRLETAKEYIECFATCDTQTLERILASNYHHKFAPSSLDISPPLDKQGFIARHSRIHIIMTGFPVTGNEYIESESSNQVTVWATSVPHWRDEARSDDDEPGMWDYKGEYIFMMWFDDEGRIQRVVEFLDSKMTENALVLVKKAFENVARNAEKVGEHADVGDL</sequence>
<proteinExistence type="predicted"/>
<gene>
    <name evidence="1" type="ORF">B0J11DRAFT_574843</name>
</gene>
<dbReference type="OrthoDB" id="3758478at2759"/>